<gene>
    <name evidence="2" type="primary">LOC108810165</name>
</gene>
<protein>
    <submittedName>
        <fullName evidence="2">Uncharacterized protein LOC108810165 isoform X2</fullName>
    </submittedName>
</protein>
<dbReference type="RefSeq" id="XP_018437796.1">
    <property type="nucleotide sequence ID" value="XM_018582294.2"/>
</dbReference>
<reference evidence="1" key="1">
    <citation type="journal article" date="2019" name="Database">
        <title>The radish genome database (RadishGD): an integrated information resource for radish genomics.</title>
        <authorList>
            <person name="Yu H.J."/>
            <person name="Baek S."/>
            <person name="Lee Y.J."/>
            <person name="Cho A."/>
            <person name="Mun J.H."/>
        </authorList>
    </citation>
    <scope>NUCLEOTIDE SEQUENCE [LARGE SCALE GENOMIC DNA]</scope>
    <source>
        <strain evidence="1">cv. WK10039</strain>
    </source>
</reference>
<dbReference type="AlphaFoldDB" id="A0A6J0JRW4"/>
<reference evidence="2" key="2">
    <citation type="submission" date="2025-08" db="UniProtKB">
        <authorList>
            <consortium name="RefSeq"/>
        </authorList>
    </citation>
    <scope>IDENTIFICATION</scope>
    <source>
        <tissue evidence="2">Leaf</tissue>
    </source>
</reference>
<evidence type="ECO:0000313" key="2">
    <source>
        <dbReference type="RefSeq" id="XP_018437796.1"/>
    </source>
</evidence>
<organism evidence="1 2">
    <name type="scientific">Raphanus sativus</name>
    <name type="common">Radish</name>
    <name type="synonym">Raphanus raphanistrum var. sativus</name>
    <dbReference type="NCBI Taxonomy" id="3726"/>
    <lineage>
        <taxon>Eukaryota</taxon>
        <taxon>Viridiplantae</taxon>
        <taxon>Streptophyta</taxon>
        <taxon>Embryophyta</taxon>
        <taxon>Tracheophyta</taxon>
        <taxon>Spermatophyta</taxon>
        <taxon>Magnoliopsida</taxon>
        <taxon>eudicotyledons</taxon>
        <taxon>Gunneridae</taxon>
        <taxon>Pentapetalae</taxon>
        <taxon>rosids</taxon>
        <taxon>malvids</taxon>
        <taxon>Brassicales</taxon>
        <taxon>Brassicaceae</taxon>
        <taxon>Brassiceae</taxon>
        <taxon>Raphanus</taxon>
    </lineage>
</organism>
<evidence type="ECO:0000313" key="1">
    <source>
        <dbReference type="Proteomes" id="UP000504610"/>
    </source>
</evidence>
<dbReference type="PANTHER" id="PTHR16128">
    <property type="entry name" value="FAD/NAD(P)-BINDING OXIDOREDUCTASE FAMILY PROTEIN"/>
    <property type="match status" value="1"/>
</dbReference>
<dbReference type="KEGG" id="rsz:108810165"/>
<sequence length="160" mass="18379">MSQRREVGEDGKELMFDHEAPFFSVTNPNAISLVHEWESLGFVSQWKQVFGSFDSASNMFLGFQQEGDHTNNNKYVGVPGMNSISKTLCNHSDLSHVFASVNRSINFIDHTSDLSWKEESNLLLLIQHYTWQEEHNSSLLLRNDQHQMLSKSLQARRGSY</sequence>
<name>A0A6J0JRW4_RAPSA</name>
<dbReference type="Proteomes" id="UP000504610">
    <property type="component" value="Chromosome 5"/>
</dbReference>
<proteinExistence type="predicted"/>
<dbReference type="OrthoDB" id="2161133at2759"/>
<keyword evidence="1" id="KW-1185">Reference proteome</keyword>
<dbReference type="Gene3D" id="3.90.660.10">
    <property type="match status" value="1"/>
</dbReference>
<dbReference type="GeneID" id="108810165"/>
<dbReference type="PANTHER" id="PTHR16128:SF5">
    <property type="entry name" value="FAD_NAD(P)-BINDING OXIDOREDUCTASE FAMILY PROTEIN"/>
    <property type="match status" value="1"/>
</dbReference>
<accession>A0A6J0JRW4</accession>